<dbReference type="Pfam" id="PF06985">
    <property type="entry name" value="HET"/>
    <property type="match status" value="1"/>
</dbReference>
<dbReference type="PANTHER" id="PTHR24148:SF64">
    <property type="entry name" value="HETEROKARYON INCOMPATIBILITY DOMAIN-CONTAINING PROTEIN"/>
    <property type="match status" value="1"/>
</dbReference>
<proteinExistence type="predicted"/>
<evidence type="ECO:0000256" key="2">
    <source>
        <dbReference type="SAM" id="MobiDB-lite"/>
    </source>
</evidence>
<reference evidence="4 5" key="2">
    <citation type="journal article" date="2012" name="PLoS Pathog.">
        <title>Diverse lifestyles and strategies of plant pathogenesis encoded in the genomes of eighteen Dothideomycetes fungi.</title>
        <authorList>
            <person name="Ohm R.A."/>
            <person name="Feau N."/>
            <person name="Henrissat B."/>
            <person name="Schoch C.L."/>
            <person name="Horwitz B.A."/>
            <person name="Barry K.W."/>
            <person name="Condon B.J."/>
            <person name="Copeland A.C."/>
            <person name="Dhillon B."/>
            <person name="Glaser F."/>
            <person name="Hesse C.N."/>
            <person name="Kosti I."/>
            <person name="LaButti K."/>
            <person name="Lindquist E.A."/>
            <person name="Lucas S."/>
            <person name="Salamov A.A."/>
            <person name="Bradshaw R.E."/>
            <person name="Ciuffetti L."/>
            <person name="Hamelin R.C."/>
            <person name="Kema G.H.J."/>
            <person name="Lawrence C."/>
            <person name="Scott J.A."/>
            <person name="Spatafora J.W."/>
            <person name="Turgeon B.G."/>
            <person name="de Wit P.J.G.M."/>
            <person name="Zhong S."/>
            <person name="Goodwin S.B."/>
            <person name="Grigoriev I.V."/>
        </authorList>
    </citation>
    <scope>NUCLEOTIDE SEQUENCE [LARGE SCALE GENOMIC DNA]</scope>
    <source>
        <strain evidence="5">NZE10 / CBS 128990</strain>
    </source>
</reference>
<evidence type="ECO:0000313" key="5">
    <source>
        <dbReference type="Proteomes" id="UP000016933"/>
    </source>
</evidence>
<dbReference type="OrthoDB" id="3629193at2759"/>
<dbReference type="PANTHER" id="PTHR24148">
    <property type="entry name" value="ANKYRIN REPEAT DOMAIN-CONTAINING PROTEIN 39 HOMOLOG-RELATED"/>
    <property type="match status" value="1"/>
</dbReference>
<dbReference type="Pfam" id="PF26639">
    <property type="entry name" value="Het-6_barrel"/>
    <property type="match status" value="1"/>
</dbReference>
<evidence type="ECO:0000256" key="1">
    <source>
        <dbReference type="SAM" id="Coils"/>
    </source>
</evidence>
<dbReference type="Proteomes" id="UP000016933">
    <property type="component" value="Unassembled WGS sequence"/>
</dbReference>
<dbReference type="AlphaFoldDB" id="N1PY09"/>
<reference evidence="5" key="1">
    <citation type="journal article" date="2012" name="PLoS Genet.">
        <title>The genomes of the fungal plant pathogens Cladosporium fulvum and Dothistroma septosporum reveal adaptation to different hosts and lifestyles but also signatures of common ancestry.</title>
        <authorList>
            <person name="de Wit P.J.G.M."/>
            <person name="van der Burgt A."/>
            <person name="Oekmen B."/>
            <person name="Stergiopoulos I."/>
            <person name="Abd-Elsalam K.A."/>
            <person name="Aerts A.L."/>
            <person name="Bahkali A.H."/>
            <person name="Beenen H.G."/>
            <person name="Chettri P."/>
            <person name="Cox M.P."/>
            <person name="Datema E."/>
            <person name="de Vries R.P."/>
            <person name="Dhillon B."/>
            <person name="Ganley A.R."/>
            <person name="Griffiths S.A."/>
            <person name="Guo Y."/>
            <person name="Hamelin R.C."/>
            <person name="Henrissat B."/>
            <person name="Kabir M.S."/>
            <person name="Jashni M.K."/>
            <person name="Kema G."/>
            <person name="Klaubauf S."/>
            <person name="Lapidus A."/>
            <person name="Levasseur A."/>
            <person name="Lindquist E."/>
            <person name="Mehrabi R."/>
            <person name="Ohm R.A."/>
            <person name="Owen T.J."/>
            <person name="Salamov A."/>
            <person name="Schwelm A."/>
            <person name="Schijlen E."/>
            <person name="Sun H."/>
            <person name="van den Burg H.A."/>
            <person name="van Ham R.C.H.J."/>
            <person name="Zhang S."/>
            <person name="Goodwin S.B."/>
            <person name="Grigoriev I.V."/>
            <person name="Collemare J."/>
            <person name="Bradshaw R.E."/>
        </authorList>
    </citation>
    <scope>NUCLEOTIDE SEQUENCE [LARGE SCALE GENOMIC DNA]</scope>
    <source>
        <strain evidence="5">NZE10 / CBS 128990</strain>
    </source>
</reference>
<dbReference type="eggNOG" id="ENOG502S2V9">
    <property type="taxonomic scope" value="Eukaryota"/>
</dbReference>
<evidence type="ECO:0000259" key="3">
    <source>
        <dbReference type="Pfam" id="PF06985"/>
    </source>
</evidence>
<dbReference type="InterPro" id="IPR052895">
    <property type="entry name" value="HetReg/Transcr_Mod"/>
</dbReference>
<dbReference type="HOGENOM" id="CLU_004184_7_2_1"/>
<name>N1PY09_DOTSN</name>
<feature type="region of interest" description="Disordered" evidence="2">
    <location>
        <begin position="1"/>
        <end position="35"/>
    </location>
</feature>
<keyword evidence="1" id="KW-0175">Coiled coil</keyword>
<accession>N1PY09</accession>
<dbReference type="InterPro" id="IPR010730">
    <property type="entry name" value="HET"/>
</dbReference>
<organism evidence="4 5">
    <name type="scientific">Dothistroma septosporum (strain NZE10 / CBS 128990)</name>
    <name type="common">Red band needle blight fungus</name>
    <name type="synonym">Mycosphaerella pini</name>
    <dbReference type="NCBI Taxonomy" id="675120"/>
    <lineage>
        <taxon>Eukaryota</taxon>
        <taxon>Fungi</taxon>
        <taxon>Dikarya</taxon>
        <taxon>Ascomycota</taxon>
        <taxon>Pezizomycotina</taxon>
        <taxon>Dothideomycetes</taxon>
        <taxon>Dothideomycetidae</taxon>
        <taxon>Mycosphaerellales</taxon>
        <taxon>Mycosphaerellaceae</taxon>
        <taxon>Dothistroma</taxon>
    </lineage>
</organism>
<feature type="domain" description="Heterokaryon incompatibility" evidence="3">
    <location>
        <begin position="98"/>
        <end position="255"/>
    </location>
</feature>
<dbReference type="OMA" id="EERTLWI"/>
<sequence length="646" mass="73227">MEGPVSSLELNPKADLSDSTTTPLNDPRDGSPPSALALSLKRLDLTSTSPALQRQKYEYRPLDQAKKEIRVLELRAGEGDDPIRCSLRHVSLLDGPNYETISYCWGDSPDRVEVFVHDRRLLAPDSSVAILRRLRRPHEERTLWIDAVCIDQDNPDERSTQVAMMGKVYSSSTVTWIDLGDLDQASARSNIRAAELVLEEMRSQTDNLTNLESVLYDEKNHALYDQVGMDDRIDVNALQSLLSSPWFSRLWVMQEAALASQAICVHGTEEIKLLDLVRISSWLRHKKLWLPGSLKRTAGYKNGHRLWDHIDPEHGHFTRQGRDGASVAIVLSLAINLDASEDKDHVFGVLGLMECCRRAETVPKPLTPEYRKTLLEVYRDATLYAITENPAGVERVLRKVRHKTTQDFQGDDWLSWVPRWQRRRDKYVHPINMPIIFDAGGKRSQLKDTTPLQTNLDILSLEGCCIDRVETCSTVLQYNAKPRDTLRWIEEVEGLCRDRDQGNLSSVLLGGANYEGQPVTPEDCASFDGYVSGLRDGVYPKSVRRARLNDDEDIESAARFDHAFRDASENRRVFVTTEGFIGLGVKFLEPRDVVVVLYGVRTPCILRKWGDHWKFLGQAYVHGIMYGEAMDEHKASGKPDEVFNIC</sequence>
<keyword evidence="5" id="KW-1185">Reference proteome</keyword>
<evidence type="ECO:0000313" key="4">
    <source>
        <dbReference type="EMBL" id="EME48317.1"/>
    </source>
</evidence>
<dbReference type="STRING" id="675120.N1PY09"/>
<gene>
    <name evidence="4" type="ORF">DOTSEDRAFT_67412</name>
</gene>
<protein>
    <recommendedName>
        <fullName evidence="3">Heterokaryon incompatibility domain-containing protein</fullName>
    </recommendedName>
</protein>
<feature type="coiled-coil region" evidence="1">
    <location>
        <begin position="184"/>
        <end position="211"/>
    </location>
</feature>
<dbReference type="EMBL" id="KB446535">
    <property type="protein sequence ID" value="EME48317.1"/>
    <property type="molecule type" value="Genomic_DNA"/>
</dbReference>